<name>A0A367QZ83_9NOSO</name>
<proteinExistence type="predicted"/>
<dbReference type="EMBL" id="LXQD01000296">
    <property type="protein sequence ID" value="RCJ28633.1"/>
    <property type="molecule type" value="Genomic_DNA"/>
</dbReference>
<sequence>MQHVFQKTVMLSTTAAIALLVTGCGESKVSQCNKIVKIANQAATIGQEFGKNPKPQQGSKSLTEVAGKIDQVANDMKAVEVKDEKLQGFQGRFLTLYQDTSKGLRDAAGALDKKNFKAANGYLASLKKSTSQETAIVQEINTYCSGK</sequence>
<reference evidence="1" key="1">
    <citation type="submission" date="2016-04" db="EMBL/GenBank/DDBJ databases">
        <authorList>
            <person name="Tabuchi Yagui T.R."/>
        </authorList>
    </citation>
    <scope>NUCLEOTIDE SEQUENCE [LARGE SCALE GENOMIC DNA]</scope>
    <source>
        <strain evidence="1">NIES-26</strain>
    </source>
</reference>
<keyword evidence="2" id="KW-1185">Reference proteome</keyword>
<evidence type="ECO:0008006" key="3">
    <source>
        <dbReference type="Google" id="ProtNLM"/>
    </source>
</evidence>
<organism evidence="1 2">
    <name type="scientific">Nostoc minutum NIES-26</name>
    <dbReference type="NCBI Taxonomy" id="1844469"/>
    <lineage>
        <taxon>Bacteria</taxon>
        <taxon>Bacillati</taxon>
        <taxon>Cyanobacteriota</taxon>
        <taxon>Cyanophyceae</taxon>
        <taxon>Nostocales</taxon>
        <taxon>Nostocaceae</taxon>
        <taxon>Nostoc</taxon>
    </lineage>
</organism>
<dbReference type="AlphaFoldDB" id="A0A367QZ83"/>
<comment type="caution">
    <text evidence="1">The sequence shown here is derived from an EMBL/GenBank/DDBJ whole genome shotgun (WGS) entry which is preliminary data.</text>
</comment>
<accession>A0A367QZ83</accession>
<protein>
    <recommendedName>
        <fullName evidence="3">Lipoprotein</fullName>
    </recommendedName>
</protein>
<dbReference type="PROSITE" id="PS51257">
    <property type="entry name" value="PROKAR_LIPOPROTEIN"/>
    <property type="match status" value="1"/>
</dbReference>
<gene>
    <name evidence="1" type="ORF">A6770_23070</name>
</gene>
<evidence type="ECO:0000313" key="1">
    <source>
        <dbReference type="EMBL" id="RCJ28633.1"/>
    </source>
</evidence>
<dbReference type="Proteomes" id="UP000252107">
    <property type="component" value="Unassembled WGS sequence"/>
</dbReference>
<evidence type="ECO:0000313" key="2">
    <source>
        <dbReference type="Proteomes" id="UP000252107"/>
    </source>
</evidence>